<dbReference type="PIRSF" id="PIRSF031679">
    <property type="entry name" value="Mtase_Alr7345_prd"/>
    <property type="match status" value="1"/>
</dbReference>
<dbReference type="InterPro" id="IPR016980">
    <property type="entry name" value="S-AdoMet-dep_MeTrfase_Alr7345"/>
</dbReference>
<gene>
    <name evidence="1" type="ORF">LCGC14_0440850</name>
</gene>
<dbReference type="SUPFAM" id="SSF53335">
    <property type="entry name" value="S-adenosyl-L-methionine-dependent methyltransferases"/>
    <property type="match status" value="1"/>
</dbReference>
<dbReference type="Gene3D" id="3.40.50.150">
    <property type="entry name" value="Vaccinia Virus protein VP39"/>
    <property type="match status" value="1"/>
</dbReference>
<comment type="caution">
    <text evidence="1">The sequence shown here is derived from an EMBL/GenBank/DDBJ whole genome shotgun (WGS) entry which is preliminary data.</text>
</comment>
<organism evidence="1">
    <name type="scientific">marine sediment metagenome</name>
    <dbReference type="NCBI Taxonomy" id="412755"/>
    <lineage>
        <taxon>unclassified sequences</taxon>
        <taxon>metagenomes</taxon>
        <taxon>ecological metagenomes</taxon>
    </lineage>
</organism>
<dbReference type="AlphaFoldDB" id="A0A0F9VUM6"/>
<evidence type="ECO:0008006" key="2">
    <source>
        <dbReference type="Google" id="ProtNLM"/>
    </source>
</evidence>
<protein>
    <recommendedName>
        <fullName evidence="2">Methyltransferase type 11 domain-containing protein</fullName>
    </recommendedName>
</protein>
<name>A0A0F9VUM6_9ZZZZ</name>
<dbReference type="EMBL" id="LAZR01000426">
    <property type="protein sequence ID" value="KKN69448.1"/>
    <property type="molecule type" value="Genomic_DNA"/>
</dbReference>
<proteinExistence type="predicted"/>
<reference evidence="1" key="1">
    <citation type="journal article" date="2015" name="Nature">
        <title>Complex archaea that bridge the gap between prokaryotes and eukaryotes.</title>
        <authorList>
            <person name="Spang A."/>
            <person name="Saw J.H."/>
            <person name="Jorgensen S.L."/>
            <person name="Zaremba-Niedzwiedzka K."/>
            <person name="Martijn J."/>
            <person name="Lind A.E."/>
            <person name="van Eijk R."/>
            <person name="Schleper C."/>
            <person name="Guy L."/>
            <person name="Ettema T.J."/>
        </authorList>
    </citation>
    <scope>NUCLEOTIDE SEQUENCE</scope>
</reference>
<evidence type="ECO:0000313" key="1">
    <source>
        <dbReference type="EMBL" id="KKN69448.1"/>
    </source>
</evidence>
<dbReference type="InterPro" id="IPR029063">
    <property type="entry name" value="SAM-dependent_MTases_sf"/>
</dbReference>
<sequence>MPLFNRKTAVLCSLLMMSFSNSALVQAAESSKLLDIINSNHRSEDNKQRDVYRHPLQTLNFFQIKPEMTVVEVWPGKGWYTEILAPYLKNGGGQFIAAGFPQHDGPLWRQEMQADYQNWLATMPKMYDKVKVVELGPPTYWTLGADNSVDAVLTFRNVHNWIKGNYDNEMFNAFYQVLKPGGILGVTDHRATLGTDLATMKSSGYLEQDFVIKQAEKAGFVLEATSEINANSQDTKDYTKGVWTLPPTLRLGEQDKVRYQAIGESDRMTLRFRKPK</sequence>
<accession>A0A0F9VUM6</accession>